<evidence type="ECO:0000256" key="1">
    <source>
        <dbReference type="SAM" id="MobiDB-lite"/>
    </source>
</evidence>
<dbReference type="Proteomes" id="UP000076476">
    <property type="component" value="Unassembled WGS sequence"/>
</dbReference>
<evidence type="ECO:0000313" key="2">
    <source>
        <dbReference type="EMBL" id="KZN97289.1"/>
    </source>
</evidence>
<dbReference type="EMBL" id="LWBR01000012">
    <property type="protein sequence ID" value="KZN97289.1"/>
    <property type="molecule type" value="Genomic_DNA"/>
</dbReference>
<dbReference type="AlphaFoldDB" id="A0A165YNQ9"/>
<gene>
    <name evidence="2" type="ORF">AZI98_04460</name>
</gene>
<dbReference type="PROSITE" id="PS51257">
    <property type="entry name" value="PROKAR_LIPOPROTEIN"/>
    <property type="match status" value="1"/>
</dbReference>
<dbReference type="Pfam" id="PF09580">
    <property type="entry name" value="Spore_YhcN_YlaJ"/>
    <property type="match status" value="1"/>
</dbReference>
<dbReference type="RefSeq" id="WP_063387092.1">
    <property type="nucleotide sequence ID" value="NZ_LWBR01000012.1"/>
</dbReference>
<comment type="caution">
    <text evidence="2">The sequence shown here is derived from an EMBL/GenBank/DDBJ whole genome shotgun (WGS) entry which is preliminary data.</text>
</comment>
<name>A0A165YNQ9_9BACI</name>
<organism evidence="2 3">
    <name type="scientific">Aeribacillus pallidus</name>
    <dbReference type="NCBI Taxonomy" id="33936"/>
    <lineage>
        <taxon>Bacteria</taxon>
        <taxon>Bacillati</taxon>
        <taxon>Bacillota</taxon>
        <taxon>Bacilli</taxon>
        <taxon>Bacillales</taxon>
        <taxon>Bacillaceae</taxon>
        <taxon>Aeribacillus</taxon>
    </lineage>
</organism>
<dbReference type="InterPro" id="IPR019076">
    <property type="entry name" value="Spore_lipoprot_YhcN/YlaJ-like"/>
</dbReference>
<dbReference type="OrthoDB" id="2691390at2"/>
<sequence>MKKRLFTPFIIAALAASGCQYDQEGKGLYNENGNTVNVAERNDNYNSNKDSDSFGYVRHQKSPTAGIEKATVKTPVINREQLADVIGRLAVQLPNVHDAATLVTDEEVLIAYKTDSNNKFETADQVKKTAASIVPRYFHIYVTDNPNLFNEIESYSTLDGESPNINRNLNQTIQRMLKSPQGRKLNAGENANGEGFGEMNESIDHDIKDQ</sequence>
<evidence type="ECO:0008006" key="4">
    <source>
        <dbReference type="Google" id="ProtNLM"/>
    </source>
</evidence>
<feature type="region of interest" description="Disordered" evidence="1">
    <location>
        <begin position="180"/>
        <end position="210"/>
    </location>
</feature>
<accession>A0A165YNQ9</accession>
<keyword evidence="3" id="KW-1185">Reference proteome</keyword>
<feature type="compositionally biased region" description="Low complexity" evidence="1">
    <location>
        <begin position="187"/>
        <end position="200"/>
    </location>
</feature>
<reference evidence="2 3" key="1">
    <citation type="submission" date="2016-04" db="EMBL/GenBank/DDBJ databases">
        <title>Draft genome sequence of Aeribacillus pallidus 8m3 from petroleum reservoir.</title>
        <authorList>
            <person name="Poltaraus A.B."/>
            <person name="Nazina T.N."/>
            <person name="Tourova T.P."/>
            <person name="Malakho S.M."/>
            <person name="Korshunova A.V."/>
            <person name="Sokolova D.S."/>
        </authorList>
    </citation>
    <scope>NUCLEOTIDE SEQUENCE [LARGE SCALE GENOMIC DNA]</scope>
    <source>
        <strain evidence="2 3">8m3</strain>
    </source>
</reference>
<evidence type="ECO:0000313" key="3">
    <source>
        <dbReference type="Proteomes" id="UP000076476"/>
    </source>
</evidence>
<protein>
    <recommendedName>
        <fullName evidence="4">Sporulation protein</fullName>
    </recommendedName>
</protein>
<proteinExistence type="predicted"/>